<dbReference type="Proteomes" id="UP001596422">
    <property type="component" value="Unassembled WGS sequence"/>
</dbReference>
<evidence type="ECO:0000313" key="2">
    <source>
        <dbReference type="EMBL" id="MFC6671886.1"/>
    </source>
</evidence>
<name>A0ABW2A3C8_9GAMM</name>
<dbReference type="Gene3D" id="3.40.720.10">
    <property type="entry name" value="Alkaline Phosphatase, subunit A"/>
    <property type="match status" value="1"/>
</dbReference>
<proteinExistence type="predicted"/>
<dbReference type="EMBL" id="JBHSWE010000001">
    <property type="protein sequence ID" value="MFC6671886.1"/>
    <property type="molecule type" value="Genomic_DNA"/>
</dbReference>
<reference evidence="3" key="1">
    <citation type="journal article" date="2019" name="Int. J. Syst. Evol. Microbiol.">
        <title>The Global Catalogue of Microorganisms (GCM) 10K type strain sequencing project: providing services to taxonomists for standard genome sequencing and annotation.</title>
        <authorList>
            <consortium name="The Broad Institute Genomics Platform"/>
            <consortium name="The Broad Institute Genome Sequencing Center for Infectious Disease"/>
            <person name="Wu L."/>
            <person name="Ma J."/>
        </authorList>
    </citation>
    <scope>NUCLEOTIDE SEQUENCE [LARGE SCALE GENOMIC DNA]</scope>
    <source>
        <strain evidence="3">NBRC 111756</strain>
    </source>
</reference>
<dbReference type="SUPFAM" id="SSF53649">
    <property type="entry name" value="Alkaline phosphatase-like"/>
    <property type="match status" value="1"/>
</dbReference>
<dbReference type="InterPro" id="IPR032506">
    <property type="entry name" value="SGSH_C"/>
</dbReference>
<accession>A0ABW2A3C8</accession>
<sequence>MRWRLPQALAQRGEPTGWRDSVCALLDFRDVEKQRGERHFGLDHDRCAMMSLRDLRFKYVHFAGLPPALYDLERDPGELHNIADRPEYREIQLQYAQKLLSWRMRNEYGALDSMKATPGG</sequence>
<feature type="domain" description="N-sulphoglucosamine sulphohydrolase C-terminal" evidence="1">
    <location>
        <begin position="45"/>
        <end position="102"/>
    </location>
</feature>
<dbReference type="InterPro" id="IPR017850">
    <property type="entry name" value="Alkaline_phosphatase_core_sf"/>
</dbReference>
<comment type="caution">
    <text evidence="2">The sequence shown here is derived from an EMBL/GenBank/DDBJ whole genome shotgun (WGS) entry which is preliminary data.</text>
</comment>
<dbReference type="RefSeq" id="WP_379910363.1">
    <property type="nucleotide sequence ID" value="NZ_JBHSWE010000001.1"/>
</dbReference>
<evidence type="ECO:0000313" key="3">
    <source>
        <dbReference type="Proteomes" id="UP001596422"/>
    </source>
</evidence>
<evidence type="ECO:0000259" key="1">
    <source>
        <dbReference type="Pfam" id="PF16347"/>
    </source>
</evidence>
<organism evidence="2 3">
    <name type="scientific">Marinobacterium aestuariivivens</name>
    <dbReference type="NCBI Taxonomy" id="1698799"/>
    <lineage>
        <taxon>Bacteria</taxon>
        <taxon>Pseudomonadati</taxon>
        <taxon>Pseudomonadota</taxon>
        <taxon>Gammaproteobacteria</taxon>
        <taxon>Oceanospirillales</taxon>
        <taxon>Oceanospirillaceae</taxon>
        <taxon>Marinobacterium</taxon>
    </lineage>
</organism>
<keyword evidence="3" id="KW-1185">Reference proteome</keyword>
<gene>
    <name evidence="2" type="ORF">ACFQDL_18820</name>
</gene>
<protein>
    <submittedName>
        <fullName evidence="2">Sulfatase/phosphatase domain-containing protein</fullName>
    </submittedName>
</protein>
<dbReference type="Pfam" id="PF16347">
    <property type="entry name" value="SGSH_C"/>
    <property type="match status" value="1"/>
</dbReference>